<comment type="caution">
    <text evidence="6">The sequence shown here is derived from an EMBL/GenBank/DDBJ whole genome shotgun (WGS) entry which is preliminary data.</text>
</comment>
<organism evidence="6 7">
    <name type="scientific">Microcella pacifica</name>
    <dbReference type="NCBI Taxonomy" id="2591847"/>
    <lineage>
        <taxon>Bacteria</taxon>
        <taxon>Bacillati</taxon>
        <taxon>Actinomycetota</taxon>
        <taxon>Actinomycetes</taxon>
        <taxon>Micrococcales</taxon>
        <taxon>Microbacteriaceae</taxon>
        <taxon>Microcella</taxon>
    </lineage>
</organism>
<evidence type="ECO:0000256" key="1">
    <source>
        <dbReference type="ARBA" id="ARBA00009437"/>
    </source>
</evidence>
<evidence type="ECO:0000313" key="7">
    <source>
        <dbReference type="Proteomes" id="UP000818266"/>
    </source>
</evidence>
<accession>A0A9E5MIQ0</accession>
<dbReference type="Pfam" id="PF03466">
    <property type="entry name" value="LysR_substrate"/>
    <property type="match status" value="2"/>
</dbReference>
<dbReference type="PANTHER" id="PTHR30346">
    <property type="entry name" value="TRANSCRIPTIONAL DUAL REGULATOR HCAR-RELATED"/>
    <property type="match status" value="1"/>
</dbReference>
<gene>
    <name evidence="6" type="ORF">FK219_007550</name>
</gene>
<dbReference type="SUPFAM" id="SSF53850">
    <property type="entry name" value="Periplasmic binding protein-like II"/>
    <property type="match status" value="1"/>
</dbReference>
<proteinExistence type="inferred from homology"/>
<dbReference type="RefSeq" id="WP_152583580.1">
    <property type="nucleotide sequence ID" value="NZ_JAVJPO010000010.1"/>
</dbReference>
<comment type="similarity">
    <text evidence="1">Belongs to the LysR transcriptional regulatory family.</text>
</comment>
<feature type="domain" description="LysR substrate-binding" evidence="5">
    <location>
        <begin position="20"/>
        <end position="99"/>
    </location>
</feature>
<sequence length="184" mass="19511">MPDPLIVAFVPGVTPGKWERTWRERRPRGRLELRPHTQAEALAALDDGTVHMALARDVLPDDDHHAIPLYREAAVVVAPKGSLVAGVGELSLDDLAGLDDVTVLPVDLQGGTGAEAIELVAANVGVAVLPQSVARAHSRKDVVARPLSGAPDTGIALVWPTRDAHPLCDEFIGIVRGRTANSSR</sequence>
<feature type="domain" description="LysR substrate-binding" evidence="5">
    <location>
        <begin position="109"/>
        <end position="178"/>
    </location>
</feature>
<keyword evidence="4" id="KW-0804">Transcription</keyword>
<dbReference type="InterPro" id="IPR005119">
    <property type="entry name" value="LysR_subst-bd"/>
</dbReference>
<dbReference type="PANTHER" id="PTHR30346:SF0">
    <property type="entry name" value="HCA OPERON TRANSCRIPTIONAL ACTIVATOR HCAR"/>
    <property type="match status" value="1"/>
</dbReference>
<keyword evidence="2" id="KW-0805">Transcription regulation</keyword>
<dbReference type="GO" id="GO:0032993">
    <property type="term" value="C:protein-DNA complex"/>
    <property type="evidence" value="ECO:0007669"/>
    <property type="project" value="TreeGrafter"/>
</dbReference>
<dbReference type="Gene3D" id="3.40.190.10">
    <property type="entry name" value="Periplasmic binding protein-like II"/>
    <property type="match status" value="4"/>
</dbReference>
<protein>
    <submittedName>
        <fullName evidence="6">LysR family transcriptional regulator</fullName>
    </submittedName>
</protein>
<reference evidence="6 7" key="1">
    <citation type="submission" date="2019-06" db="EMBL/GenBank/DDBJ databases">
        <authorList>
            <person name="De-Chao Zhang Q."/>
        </authorList>
    </citation>
    <scope>NUCLEOTIDE SEQUENCE [LARGE SCALE GENOMIC DNA]</scope>
    <source>
        <strain evidence="6 7">KN1116</strain>
    </source>
</reference>
<dbReference type="GO" id="GO:0003677">
    <property type="term" value="F:DNA binding"/>
    <property type="evidence" value="ECO:0007669"/>
    <property type="project" value="UniProtKB-KW"/>
</dbReference>
<evidence type="ECO:0000256" key="4">
    <source>
        <dbReference type="ARBA" id="ARBA00023163"/>
    </source>
</evidence>
<dbReference type="GO" id="GO:0003700">
    <property type="term" value="F:DNA-binding transcription factor activity"/>
    <property type="evidence" value="ECO:0007669"/>
    <property type="project" value="TreeGrafter"/>
</dbReference>
<evidence type="ECO:0000313" key="6">
    <source>
        <dbReference type="EMBL" id="NHF63093.1"/>
    </source>
</evidence>
<dbReference type="OrthoDB" id="3388207at2"/>
<name>A0A9E5MIQ0_9MICO</name>
<dbReference type="EMBL" id="VIKT02000010">
    <property type="protein sequence ID" value="NHF63093.1"/>
    <property type="molecule type" value="Genomic_DNA"/>
</dbReference>
<keyword evidence="3" id="KW-0238">DNA-binding</keyword>
<reference evidence="6 7" key="2">
    <citation type="submission" date="2020-03" db="EMBL/GenBank/DDBJ databases">
        <title>Chryseoglobus sp. isolated from a deep-sea seamount.</title>
        <authorList>
            <person name="Zhang D.-C."/>
        </authorList>
    </citation>
    <scope>NUCLEOTIDE SEQUENCE [LARGE SCALE GENOMIC DNA]</scope>
    <source>
        <strain evidence="6 7">KN1116</strain>
    </source>
</reference>
<evidence type="ECO:0000256" key="2">
    <source>
        <dbReference type="ARBA" id="ARBA00023015"/>
    </source>
</evidence>
<keyword evidence="7" id="KW-1185">Reference proteome</keyword>
<evidence type="ECO:0000259" key="5">
    <source>
        <dbReference type="Pfam" id="PF03466"/>
    </source>
</evidence>
<dbReference type="Proteomes" id="UP000818266">
    <property type="component" value="Unassembled WGS sequence"/>
</dbReference>
<evidence type="ECO:0000256" key="3">
    <source>
        <dbReference type="ARBA" id="ARBA00023125"/>
    </source>
</evidence>
<dbReference type="AlphaFoldDB" id="A0A9E5MIQ0"/>